<dbReference type="PANTHER" id="PTHR24366:SF168">
    <property type="entry name" value="GH22922P-RELATED"/>
    <property type="match status" value="1"/>
</dbReference>
<feature type="region of interest" description="Disordered" evidence="3">
    <location>
        <begin position="843"/>
        <end position="898"/>
    </location>
</feature>
<keyword evidence="4" id="KW-0812">Transmembrane</keyword>
<feature type="signal peptide" evidence="5">
    <location>
        <begin position="1"/>
        <end position="21"/>
    </location>
</feature>
<name>A0A6L2P7G3_COPFO</name>
<organism evidence="6 7">
    <name type="scientific">Coptotermes formosanus</name>
    <name type="common">Formosan subterranean termite</name>
    <dbReference type="NCBI Taxonomy" id="36987"/>
    <lineage>
        <taxon>Eukaryota</taxon>
        <taxon>Metazoa</taxon>
        <taxon>Ecdysozoa</taxon>
        <taxon>Arthropoda</taxon>
        <taxon>Hexapoda</taxon>
        <taxon>Insecta</taxon>
        <taxon>Pterygota</taxon>
        <taxon>Neoptera</taxon>
        <taxon>Polyneoptera</taxon>
        <taxon>Dictyoptera</taxon>
        <taxon>Blattodea</taxon>
        <taxon>Blattoidea</taxon>
        <taxon>Termitoidae</taxon>
        <taxon>Rhinotermitidae</taxon>
        <taxon>Coptotermes</taxon>
    </lineage>
</organism>
<keyword evidence="2" id="KW-0677">Repeat</keyword>
<dbReference type="PANTHER" id="PTHR24366">
    <property type="entry name" value="IG(IMMUNOGLOBULIN) AND LRR(LEUCINE RICH REPEAT) DOMAINS"/>
    <property type="match status" value="1"/>
</dbReference>
<dbReference type="AlphaFoldDB" id="A0A6L2P7G3"/>
<proteinExistence type="predicted"/>
<dbReference type="OrthoDB" id="6359842at2759"/>
<sequence length="932" mass="102362">VVMKGSTWLLGVMLLVAHSSAAQCPWHRDVKELQSSCICAYNLGQELSVQCDMVNFSLLLSALDRYARTIPLDLLYVNNSTVIKLEDGAFKNLKLNNVQLSGCKIRTIAPGTFRGQEGTLRNLNLQDNELEEVPADSLRQLANLSLLDLSRNRIGRVPDEAFVTLHSLSTLKLSDNNLTLSSGAFRGLEDSLKNLNLKGTRQKRVPEAVRGLRTLAFLDLAQNGLRELPGPGGRLLEDLHSLTALNLERNLIQSAGPDAFSGVNDTLSSLSLLNNLMTDFPTAAINSLTELRVLDIGFNLLTELPGDAFFGTPSLTLLALDGNPLTTVPELALAHLNTTLRGLSLGGRFLHCDCRLRWVTEWIRRSDLQVTSRERNPQFCGSPARLRDRGFYTIQPDELTCGIANDLENIATIQKEPEIKKPSKQDEQSNDEEKHPVFETPVSRVKSTTPKSTTTTRTTITTTSTPTPTTTVQTTTHAPRPVTIHSTVKTTPKPVTMATQGTTSTTTTTTTTSRPPTTTRRGSVVVSRTTAPPWRGNSNSQRPPLVLGFPSHPGKHEEVQEVMVRSAYRQDNSVIIQWDSETANILGFRVVYRLFGDKSFKQGPPLEASEREFKIKNVPAQECIVVCVISLEDVVVTPETVPYNQCREVRTVTSPSSNMDKITIAASAAICGTVVIAVIVFVAASRRRSRKLHTLQQHETKSGIPVGGLPVTCCTGMGPTPSPGGPLSSLATLSAFTTHKDWDQVSMYSNRSIPRPRVYHMDRQGSINIGCIADDMHSHASHFSNKGVKTRSIADGQSQHSFSNHSGRYLSGNSYAAGLVSSRPGKILSKSLYKLRQSRQSLAATSDHLSRMSYPASHQHHQPSVTSSRRQRPRSRSRDHQSGLQRPGSRYSTAGSTHTLNNYCDTSDNWTDHDMDIYMARNPTTRGGLVPL</sequence>
<comment type="caution">
    <text evidence="6">The sequence shown here is derived from an EMBL/GenBank/DDBJ whole genome shotgun (WGS) entry which is preliminary data.</text>
</comment>
<evidence type="ECO:0000256" key="3">
    <source>
        <dbReference type="SAM" id="MobiDB-lite"/>
    </source>
</evidence>
<keyword evidence="4" id="KW-0472">Membrane</keyword>
<keyword evidence="1" id="KW-0433">Leucine-rich repeat</keyword>
<dbReference type="FunCoup" id="A0A6L2P7G3">
    <property type="interactions" value="3"/>
</dbReference>
<evidence type="ECO:0000313" key="7">
    <source>
        <dbReference type="Proteomes" id="UP000502823"/>
    </source>
</evidence>
<dbReference type="Pfam" id="PF13855">
    <property type="entry name" value="LRR_8"/>
    <property type="match status" value="2"/>
</dbReference>
<dbReference type="Gene3D" id="3.80.10.10">
    <property type="entry name" value="Ribonuclease Inhibitor"/>
    <property type="match status" value="2"/>
</dbReference>
<feature type="compositionally biased region" description="Polar residues" evidence="3">
    <location>
        <begin position="795"/>
        <end position="807"/>
    </location>
</feature>
<dbReference type="SMART" id="SM00369">
    <property type="entry name" value="LRR_TYP"/>
    <property type="match status" value="8"/>
</dbReference>
<feature type="compositionally biased region" description="Low complexity" evidence="3">
    <location>
        <begin position="447"/>
        <end position="476"/>
    </location>
</feature>
<feature type="compositionally biased region" description="Low complexity" evidence="3">
    <location>
        <begin position="501"/>
        <end position="530"/>
    </location>
</feature>
<evidence type="ECO:0008006" key="8">
    <source>
        <dbReference type="Google" id="ProtNLM"/>
    </source>
</evidence>
<dbReference type="InterPro" id="IPR001611">
    <property type="entry name" value="Leu-rich_rpt"/>
</dbReference>
<feature type="region of interest" description="Disordered" evidence="3">
    <location>
        <begin position="414"/>
        <end position="477"/>
    </location>
</feature>
<dbReference type="EMBL" id="BLKM01003250">
    <property type="protein sequence ID" value="GFG28113.1"/>
    <property type="molecule type" value="Genomic_DNA"/>
</dbReference>
<gene>
    <name evidence="6" type="ORF">Cfor_01494</name>
</gene>
<dbReference type="Proteomes" id="UP000502823">
    <property type="component" value="Unassembled WGS sequence"/>
</dbReference>
<feature type="compositionally biased region" description="Basic and acidic residues" evidence="3">
    <location>
        <begin position="415"/>
        <end position="437"/>
    </location>
</feature>
<evidence type="ECO:0000256" key="1">
    <source>
        <dbReference type="ARBA" id="ARBA00022614"/>
    </source>
</evidence>
<evidence type="ECO:0000256" key="5">
    <source>
        <dbReference type="SAM" id="SignalP"/>
    </source>
</evidence>
<keyword evidence="4" id="KW-1133">Transmembrane helix</keyword>
<evidence type="ECO:0000256" key="4">
    <source>
        <dbReference type="SAM" id="Phobius"/>
    </source>
</evidence>
<feature type="non-terminal residue" evidence="6">
    <location>
        <position position="1"/>
    </location>
</feature>
<dbReference type="InterPro" id="IPR032675">
    <property type="entry name" value="LRR_dom_sf"/>
</dbReference>
<feature type="region of interest" description="Disordered" evidence="3">
    <location>
        <begin position="494"/>
        <end position="545"/>
    </location>
</feature>
<dbReference type="SUPFAM" id="SSF52058">
    <property type="entry name" value="L domain-like"/>
    <property type="match status" value="1"/>
</dbReference>
<feature type="region of interest" description="Disordered" evidence="3">
    <location>
        <begin position="787"/>
        <end position="807"/>
    </location>
</feature>
<keyword evidence="7" id="KW-1185">Reference proteome</keyword>
<accession>A0A6L2P7G3</accession>
<evidence type="ECO:0000256" key="2">
    <source>
        <dbReference type="ARBA" id="ARBA00022737"/>
    </source>
</evidence>
<reference evidence="7" key="1">
    <citation type="submission" date="2020-01" db="EMBL/GenBank/DDBJ databases">
        <title>Draft genome sequence of the Termite Coptotermes fromosanus.</title>
        <authorList>
            <person name="Itakura S."/>
            <person name="Yosikawa Y."/>
            <person name="Umezawa K."/>
        </authorList>
    </citation>
    <scope>NUCLEOTIDE SEQUENCE [LARGE SCALE GENOMIC DNA]</scope>
</reference>
<protein>
    <recommendedName>
        <fullName evidence="8">LRRCT domain-containing protein</fullName>
    </recommendedName>
</protein>
<dbReference type="InterPro" id="IPR003591">
    <property type="entry name" value="Leu-rich_rpt_typical-subtyp"/>
</dbReference>
<evidence type="ECO:0000313" key="6">
    <source>
        <dbReference type="EMBL" id="GFG28113.1"/>
    </source>
</evidence>
<dbReference type="InParanoid" id="A0A6L2P7G3"/>
<feature type="transmembrane region" description="Helical" evidence="4">
    <location>
        <begin position="662"/>
        <end position="684"/>
    </location>
</feature>
<feature type="chain" id="PRO_5026766004" description="LRRCT domain-containing protein" evidence="5">
    <location>
        <begin position="22"/>
        <end position="932"/>
    </location>
</feature>
<dbReference type="PROSITE" id="PS51450">
    <property type="entry name" value="LRR"/>
    <property type="match status" value="1"/>
</dbReference>
<keyword evidence="5" id="KW-0732">Signal</keyword>